<keyword evidence="2" id="KW-1185">Reference proteome</keyword>
<accession>A0AAD8L9Z1</accession>
<dbReference type="EMBL" id="JAUHHV010000001">
    <property type="protein sequence ID" value="KAK1435311.1"/>
    <property type="molecule type" value="Genomic_DNA"/>
</dbReference>
<organism evidence="1 2">
    <name type="scientific">Tagetes erecta</name>
    <name type="common">African marigold</name>
    <dbReference type="NCBI Taxonomy" id="13708"/>
    <lineage>
        <taxon>Eukaryota</taxon>
        <taxon>Viridiplantae</taxon>
        <taxon>Streptophyta</taxon>
        <taxon>Embryophyta</taxon>
        <taxon>Tracheophyta</taxon>
        <taxon>Spermatophyta</taxon>
        <taxon>Magnoliopsida</taxon>
        <taxon>eudicotyledons</taxon>
        <taxon>Gunneridae</taxon>
        <taxon>Pentapetalae</taxon>
        <taxon>asterids</taxon>
        <taxon>campanulids</taxon>
        <taxon>Asterales</taxon>
        <taxon>Asteraceae</taxon>
        <taxon>Asteroideae</taxon>
        <taxon>Heliantheae alliance</taxon>
        <taxon>Tageteae</taxon>
        <taxon>Tagetes</taxon>
    </lineage>
</organism>
<sequence length="77" mass="8651">MRFNLDRRIKLKSNPGHTGQLNLIQTVFERLPTSPVKPSKKPPQKPYFSHISLNISRGASVTLQVISLSKPFGPELL</sequence>
<dbReference type="AlphaFoldDB" id="A0AAD8L9Z1"/>
<reference evidence="1" key="1">
    <citation type="journal article" date="2023" name="bioRxiv">
        <title>Improved chromosome-level genome assembly for marigold (Tagetes erecta).</title>
        <authorList>
            <person name="Jiang F."/>
            <person name="Yuan L."/>
            <person name="Wang S."/>
            <person name="Wang H."/>
            <person name="Xu D."/>
            <person name="Wang A."/>
            <person name="Fan W."/>
        </authorList>
    </citation>
    <scope>NUCLEOTIDE SEQUENCE</scope>
    <source>
        <strain evidence="1">WSJ</strain>
        <tissue evidence="1">Leaf</tissue>
    </source>
</reference>
<proteinExistence type="predicted"/>
<comment type="caution">
    <text evidence="1">The sequence shown here is derived from an EMBL/GenBank/DDBJ whole genome shotgun (WGS) entry which is preliminary data.</text>
</comment>
<evidence type="ECO:0000313" key="2">
    <source>
        <dbReference type="Proteomes" id="UP001229421"/>
    </source>
</evidence>
<dbReference type="Proteomes" id="UP001229421">
    <property type="component" value="Unassembled WGS sequence"/>
</dbReference>
<protein>
    <submittedName>
        <fullName evidence="1">Uncharacterized protein</fullName>
    </submittedName>
</protein>
<evidence type="ECO:0000313" key="1">
    <source>
        <dbReference type="EMBL" id="KAK1435311.1"/>
    </source>
</evidence>
<gene>
    <name evidence="1" type="ORF">QVD17_01072</name>
</gene>
<name>A0AAD8L9Z1_TARER</name>